<dbReference type="STRING" id="394264.SAMN04488040_0441"/>
<accession>A0A1I6Q138</accession>
<dbReference type="GO" id="GO:0005886">
    <property type="term" value="C:plasma membrane"/>
    <property type="evidence" value="ECO:0007669"/>
    <property type="project" value="UniProtKB-SubCell"/>
</dbReference>
<feature type="transmembrane region" description="Helical" evidence="9">
    <location>
        <begin position="55"/>
        <end position="76"/>
    </location>
</feature>
<keyword evidence="7 9" id="KW-0472">Membrane</keyword>
<sequence>MTQSLWLGSFRKPVQWVMIASLAVTLALAFWLAVIGSILGQHTGMKEMLAPSENIIVQVTLLAALTSLVSTAVFLSDSKGHIESHPQGYFDIVSLVASRISMLATAGIVIVMFYEVVSRYVFERPTLWANELSLWIAGFVFLLSGVYAMQQRSHIRIYIVYDHFPRWLQKSCDVLSVVLIWTFAFFLIWGGYNEAVAKFLRWETFGTAWDPPIPATIKPSILIVVVMVAIQALSNLVADWNKAPESHTPADDVDEIEIEAIRKSIEG</sequence>
<evidence type="ECO:0000256" key="6">
    <source>
        <dbReference type="ARBA" id="ARBA00022989"/>
    </source>
</evidence>
<dbReference type="InterPro" id="IPR007387">
    <property type="entry name" value="TRAP_DctQ"/>
</dbReference>
<feature type="transmembrane region" description="Helical" evidence="9">
    <location>
        <begin position="16"/>
        <end position="35"/>
    </location>
</feature>
<evidence type="ECO:0000259" key="10">
    <source>
        <dbReference type="Pfam" id="PF04290"/>
    </source>
</evidence>
<evidence type="ECO:0000256" key="9">
    <source>
        <dbReference type="RuleBase" id="RU369079"/>
    </source>
</evidence>
<evidence type="ECO:0000256" key="1">
    <source>
        <dbReference type="ARBA" id="ARBA00004429"/>
    </source>
</evidence>
<keyword evidence="6 9" id="KW-1133">Transmembrane helix</keyword>
<dbReference type="GO" id="GO:0022857">
    <property type="term" value="F:transmembrane transporter activity"/>
    <property type="evidence" value="ECO:0007669"/>
    <property type="project" value="UniProtKB-UniRule"/>
</dbReference>
<feature type="transmembrane region" description="Helical" evidence="9">
    <location>
        <begin position="220"/>
        <end position="238"/>
    </location>
</feature>
<keyword evidence="5 9" id="KW-0812">Transmembrane</keyword>
<evidence type="ECO:0000313" key="12">
    <source>
        <dbReference type="Proteomes" id="UP000199239"/>
    </source>
</evidence>
<evidence type="ECO:0000256" key="2">
    <source>
        <dbReference type="ARBA" id="ARBA00022448"/>
    </source>
</evidence>
<comment type="caution">
    <text evidence="9">Lacks conserved residue(s) required for the propagation of feature annotation.</text>
</comment>
<feature type="transmembrane region" description="Helical" evidence="9">
    <location>
        <begin position="171"/>
        <end position="192"/>
    </location>
</feature>
<comment type="function">
    <text evidence="9">Part of the tripartite ATP-independent periplasmic (TRAP) transport system.</text>
</comment>
<feature type="domain" description="Tripartite ATP-independent periplasmic transporters DctQ component" evidence="10">
    <location>
        <begin position="108"/>
        <end position="240"/>
    </location>
</feature>
<evidence type="ECO:0000256" key="4">
    <source>
        <dbReference type="ARBA" id="ARBA00022519"/>
    </source>
</evidence>
<evidence type="ECO:0000256" key="3">
    <source>
        <dbReference type="ARBA" id="ARBA00022475"/>
    </source>
</evidence>
<dbReference type="RefSeq" id="WP_093914700.1">
    <property type="nucleotide sequence ID" value="NZ_FPAJ01000001.1"/>
</dbReference>
<gene>
    <name evidence="11" type="ORF">SAMN04488040_0441</name>
</gene>
<evidence type="ECO:0000256" key="7">
    <source>
        <dbReference type="ARBA" id="ARBA00023136"/>
    </source>
</evidence>
<feature type="transmembrane region" description="Helical" evidence="9">
    <location>
        <begin position="88"/>
        <end position="112"/>
    </location>
</feature>
<feature type="transmembrane region" description="Helical" evidence="9">
    <location>
        <begin position="132"/>
        <end position="150"/>
    </location>
</feature>
<evidence type="ECO:0000256" key="5">
    <source>
        <dbReference type="ARBA" id="ARBA00022692"/>
    </source>
</evidence>
<dbReference type="OrthoDB" id="4250245at2"/>
<reference evidence="12" key="1">
    <citation type="submission" date="2016-10" db="EMBL/GenBank/DDBJ databases">
        <authorList>
            <person name="Varghese N."/>
            <person name="Submissions S."/>
        </authorList>
    </citation>
    <scope>NUCLEOTIDE SEQUENCE [LARGE SCALE GENOMIC DNA]</scope>
    <source>
        <strain evidence="12">DSM 23422</strain>
    </source>
</reference>
<keyword evidence="3" id="KW-1003">Cell membrane</keyword>
<name>A0A1I6Q138_9RHOB</name>
<evidence type="ECO:0000256" key="8">
    <source>
        <dbReference type="ARBA" id="ARBA00038436"/>
    </source>
</evidence>
<protein>
    <recommendedName>
        <fullName evidence="9">TRAP transporter small permease protein</fullName>
    </recommendedName>
</protein>
<dbReference type="EMBL" id="FPAJ01000001">
    <property type="protein sequence ID" value="SFS46133.1"/>
    <property type="molecule type" value="Genomic_DNA"/>
</dbReference>
<dbReference type="Pfam" id="PF04290">
    <property type="entry name" value="DctQ"/>
    <property type="match status" value="1"/>
</dbReference>
<dbReference type="AlphaFoldDB" id="A0A1I6Q138"/>
<keyword evidence="4 9" id="KW-0997">Cell inner membrane</keyword>
<proteinExistence type="inferred from homology"/>
<evidence type="ECO:0000313" key="11">
    <source>
        <dbReference type="EMBL" id="SFS46133.1"/>
    </source>
</evidence>
<dbReference type="PANTHER" id="PTHR35011">
    <property type="entry name" value="2,3-DIKETO-L-GULONATE TRAP TRANSPORTER SMALL PERMEASE PROTEIN YIAM"/>
    <property type="match status" value="1"/>
</dbReference>
<comment type="subcellular location">
    <subcellularLocation>
        <location evidence="1 9">Cell inner membrane</location>
        <topology evidence="1 9">Multi-pass membrane protein</topology>
    </subcellularLocation>
</comment>
<keyword evidence="2 9" id="KW-0813">Transport</keyword>
<comment type="similarity">
    <text evidence="8 9">Belongs to the TRAP transporter small permease family.</text>
</comment>
<dbReference type="PANTHER" id="PTHR35011:SF4">
    <property type="entry name" value="SLL1102 PROTEIN"/>
    <property type="match status" value="1"/>
</dbReference>
<organism evidence="11 12">
    <name type="scientific">Sulfitobacter marinus</name>
    <dbReference type="NCBI Taxonomy" id="394264"/>
    <lineage>
        <taxon>Bacteria</taxon>
        <taxon>Pseudomonadati</taxon>
        <taxon>Pseudomonadota</taxon>
        <taxon>Alphaproteobacteria</taxon>
        <taxon>Rhodobacterales</taxon>
        <taxon>Roseobacteraceae</taxon>
        <taxon>Sulfitobacter</taxon>
    </lineage>
</organism>
<keyword evidence="12" id="KW-1185">Reference proteome</keyword>
<dbReference type="Proteomes" id="UP000199239">
    <property type="component" value="Unassembled WGS sequence"/>
</dbReference>
<dbReference type="InterPro" id="IPR055348">
    <property type="entry name" value="DctQ"/>
</dbReference>
<comment type="subunit">
    <text evidence="9">The complex comprises the extracytoplasmic solute receptor protein and the two transmembrane proteins.</text>
</comment>